<evidence type="ECO:0000256" key="4">
    <source>
        <dbReference type="ARBA" id="ARBA00022989"/>
    </source>
</evidence>
<feature type="transmembrane region" description="Helical" evidence="11">
    <location>
        <begin position="84"/>
        <end position="102"/>
    </location>
</feature>
<dbReference type="PANTHER" id="PTHR22883:SF43">
    <property type="entry name" value="PALMITOYLTRANSFERASE APP"/>
    <property type="match status" value="1"/>
</dbReference>
<dbReference type="Pfam" id="PF01529">
    <property type="entry name" value="DHHC"/>
    <property type="match status" value="1"/>
</dbReference>
<dbReference type="EC" id="2.3.1.225" evidence="11"/>
<dbReference type="HOGENOM" id="CLU_047581_1_0_1"/>
<keyword evidence="14" id="KW-1185">Reference proteome</keyword>
<dbReference type="AlphaFoldDB" id="A5DMH0"/>
<evidence type="ECO:0000259" key="12">
    <source>
        <dbReference type="Pfam" id="PF01529"/>
    </source>
</evidence>
<evidence type="ECO:0000256" key="8">
    <source>
        <dbReference type="ARBA" id="ARBA00023315"/>
    </source>
</evidence>
<dbReference type="GO" id="GO:0006612">
    <property type="term" value="P:protein targeting to membrane"/>
    <property type="evidence" value="ECO:0007669"/>
    <property type="project" value="EnsemblFungi"/>
</dbReference>
<dbReference type="OrthoDB" id="9909019at2759"/>
<dbReference type="GO" id="GO:0005789">
    <property type="term" value="C:endoplasmic reticulum membrane"/>
    <property type="evidence" value="ECO:0007669"/>
    <property type="project" value="UniProtKB-SubCell"/>
</dbReference>
<dbReference type="InterPro" id="IPR039859">
    <property type="entry name" value="PFA4/ZDH16/20/ERF2-like"/>
</dbReference>
<dbReference type="Proteomes" id="UP000001997">
    <property type="component" value="Unassembled WGS sequence"/>
</dbReference>
<dbReference type="GO" id="GO:0097038">
    <property type="term" value="C:perinuclear endoplasmic reticulum"/>
    <property type="evidence" value="ECO:0007669"/>
    <property type="project" value="EnsemblFungi"/>
</dbReference>
<evidence type="ECO:0000256" key="3">
    <source>
        <dbReference type="ARBA" id="ARBA00022692"/>
    </source>
</evidence>
<dbReference type="EMBL" id="CH408159">
    <property type="protein sequence ID" value="EDK40373.2"/>
    <property type="molecule type" value="Genomic_DNA"/>
</dbReference>
<dbReference type="InterPro" id="IPR001594">
    <property type="entry name" value="Palmitoyltrfase_DHHC"/>
</dbReference>
<feature type="transmembrane region" description="Helical" evidence="11">
    <location>
        <begin position="234"/>
        <end position="254"/>
    </location>
</feature>
<keyword evidence="8 11" id="KW-0012">Acyltransferase</keyword>
<evidence type="ECO:0000256" key="11">
    <source>
        <dbReference type="RuleBase" id="RU079119"/>
    </source>
</evidence>
<keyword evidence="6" id="KW-0564">Palmitate</keyword>
<evidence type="ECO:0000256" key="1">
    <source>
        <dbReference type="ARBA" id="ARBA00004477"/>
    </source>
</evidence>
<keyword evidence="7" id="KW-0449">Lipoprotein</keyword>
<accession>A5DMH0</accession>
<evidence type="ECO:0000256" key="6">
    <source>
        <dbReference type="ARBA" id="ARBA00023139"/>
    </source>
</evidence>
<evidence type="ECO:0000256" key="7">
    <source>
        <dbReference type="ARBA" id="ARBA00023288"/>
    </source>
</evidence>
<dbReference type="KEGG" id="pgu:PGUG_04471"/>
<dbReference type="GO" id="GO:0031211">
    <property type="term" value="C:endoplasmic reticulum palmitoyltransferase complex"/>
    <property type="evidence" value="ECO:0007669"/>
    <property type="project" value="EnsemblFungi"/>
</dbReference>
<evidence type="ECO:0000256" key="10">
    <source>
        <dbReference type="ARBA" id="ARBA00048048"/>
    </source>
</evidence>
<comment type="domain">
    <text evidence="11">The DHHC domain is required for palmitoyltransferase activity.</text>
</comment>
<comment type="catalytic activity">
    <reaction evidence="10 11">
        <text>L-cysteinyl-[protein] + hexadecanoyl-CoA = S-hexadecanoyl-L-cysteinyl-[protein] + CoA</text>
        <dbReference type="Rhea" id="RHEA:36683"/>
        <dbReference type="Rhea" id="RHEA-COMP:10131"/>
        <dbReference type="Rhea" id="RHEA-COMP:11032"/>
        <dbReference type="ChEBI" id="CHEBI:29950"/>
        <dbReference type="ChEBI" id="CHEBI:57287"/>
        <dbReference type="ChEBI" id="CHEBI:57379"/>
        <dbReference type="ChEBI" id="CHEBI:74151"/>
        <dbReference type="EC" id="2.3.1.225"/>
    </reaction>
</comment>
<sequence length="369" mass="42399">MQSHRGPRHAHARTSHKPVIGTAAQSIAMAPWYYRVLRSWLVMDPSIMVEDDDVRRNYQISKHAGLKFIYFFGGRARTVKQAPIAAICGILIFIPGILFFVFEANWMWHNHHRAVVIVFAYFWGLCGSCFIKAATSDPGVVPRNIHIPSSLTKIEVSETGPRLEPSFAPSEYFNVISLPHKTSSAGVKVRYCSTCHIWRPPRCSHCSVCNSCVLHHDHHCLYLNNCVGLRNYRYFLWFLLSAVIASALILYTSLHHLLSTSYRKTPLSVVLVIYCGLGVLYPLLLLCFHTYISMWNITTREFLNYVRGSSLKHSENFIYSYNGGLLRNMFLNWVARPRMWSIQGIREHYAPSDIRQKAVQQLRSFESEK</sequence>
<gene>
    <name evidence="13" type="ORF">PGUG_04471</name>
</gene>
<dbReference type="GO" id="GO:0032541">
    <property type="term" value="C:cortical endoplasmic reticulum"/>
    <property type="evidence" value="ECO:0007669"/>
    <property type="project" value="EnsemblFungi"/>
</dbReference>
<name>A5DMH0_PICGU</name>
<dbReference type="RefSeq" id="XP_001483742.2">
    <property type="nucleotide sequence ID" value="XM_001483692.1"/>
</dbReference>
<comment type="subcellular location">
    <subcellularLocation>
        <location evidence="1">Endoplasmic reticulum membrane</location>
        <topology evidence="1">Multi-pass membrane protein</topology>
    </subcellularLocation>
</comment>
<dbReference type="GeneID" id="5125413"/>
<dbReference type="GO" id="GO:0019706">
    <property type="term" value="F:protein-cysteine S-palmitoyltransferase activity"/>
    <property type="evidence" value="ECO:0007669"/>
    <property type="project" value="UniProtKB-EC"/>
</dbReference>
<reference evidence="13 14" key="1">
    <citation type="journal article" date="2009" name="Nature">
        <title>Evolution of pathogenicity and sexual reproduction in eight Candida genomes.</title>
        <authorList>
            <person name="Butler G."/>
            <person name="Rasmussen M.D."/>
            <person name="Lin M.F."/>
            <person name="Santos M.A."/>
            <person name="Sakthikumar S."/>
            <person name="Munro C.A."/>
            <person name="Rheinbay E."/>
            <person name="Grabherr M."/>
            <person name="Forche A."/>
            <person name="Reedy J.L."/>
            <person name="Agrafioti I."/>
            <person name="Arnaud M.B."/>
            <person name="Bates S."/>
            <person name="Brown A.J."/>
            <person name="Brunke S."/>
            <person name="Costanzo M.C."/>
            <person name="Fitzpatrick D.A."/>
            <person name="de Groot P.W."/>
            <person name="Harris D."/>
            <person name="Hoyer L.L."/>
            <person name="Hube B."/>
            <person name="Klis F.M."/>
            <person name="Kodira C."/>
            <person name="Lennard N."/>
            <person name="Logue M.E."/>
            <person name="Martin R."/>
            <person name="Neiman A.M."/>
            <person name="Nikolaou E."/>
            <person name="Quail M.A."/>
            <person name="Quinn J."/>
            <person name="Santos M.C."/>
            <person name="Schmitzberger F.F."/>
            <person name="Sherlock G."/>
            <person name="Shah P."/>
            <person name="Silverstein K.A."/>
            <person name="Skrzypek M.S."/>
            <person name="Soll D."/>
            <person name="Staggs R."/>
            <person name="Stansfield I."/>
            <person name="Stumpf M.P."/>
            <person name="Sudbery P.E."/>
            <person name="Srikantha T."/>
            <person name="Zeng Q."/>
            <person name="Berman J."/>
            <person name="Berriman M."/>
            <person name="Heitman J."/>
            <person name="Gow N.A."/>
            <person name="Lorenz M.C."/>
            <person name="Birren B.W."/>
            <person name="Kellis M."/>
            <person name="Cuomo C.A."/>
        </authorList>
    </citation>
    <scope>NUCLEOTIDE SEQUENCE [LARGE SCALE GENOMIC DNA]</scope>
    <source>
        <strain evidence="14">ATCC 6260 / CBS 566 / DSM 6381 / JCM 1539 / NBRC 10279 / NRRL Y-324</strain>
    </source>
</reference>
<evidence type="ECO:0000256" key="2">
    <source>
        <dbReference type="ARBA" id="ARBA00022679"/>
    </source>
</evidence>
<comment type="similarity">
    <text evidence="9">Belongs to the DHHC palmitoyltransferase family. ERF2/ZDHHC9 subfamily.</text>
</comment>
<dbReference type="PANTHER" id="PTHR22883">
    <property type="entry name" value="ZINC FINGER DHHC DOMAIN CONTAINING PROTEIN"/>
    <property type="match status" value="1"/>
</dbReference>
<proteinExistence type="inferred from homology"/>
<keyword evidence="5 11" id="KW-0472">Membrane</keyword>
<dbReference type="FunCoup" id="A5DMH0">
    <property type="interactions" value="177"/>
</dbReference>
<feature type="transmembrane region" description="Helical" evidence="11">
    <location>
        <begin position="266"/>
        <end position="292"/>
    </location>
</feature>
<evidence type="ECO:0000256" key="9">
    <source>
        <dbReference type="ARBA" id="ARBA00023463"/>
    </source>
</evidence>
<dbReference type="eggNOG" id="KOG1311">
    <property type="taxonomic scope" value="Eukaryota"/>
</dbReference>
<feature type="domain" description="Palmitoyltransferase DHHC" evidence="12">
    <location>
        <begin position="190"/>
        <end position="305"/>
    </location>
</feature>
<evidence type="ECO:0000313" key="14">
    <source>
        <dbReference type="Proteomes" id="UP000001997"/>
    </source>
</evidence>
<dbReference type="OMA" id="CGTCHIW"/>
<dbReference type="PROSITE" id="PS50216">
    <property type="entry name" value="DHHC"/>
    <property type="match status" value="1"/>
</dbReference>
<keyword evidence="3 11" id="KW-0812">Transmembrane</keyword>
<dbReference type="VEuPathDB" id="FungiDB:PGUG_04471"/>
<evidence type="ECO:0000256" key="5">
    <source>
        <dbReference type="ARBA" id="ARBA00023136"/>
    </source>
</evidence>
<dbReference type="InParanoid" id="A5DMH0"/>
<dbReference type="GO" id="GO:0005794">
    <property type="term" value="C:Golgi apparatus"/>
    <property type="evidence" value="ECO:0007669"/>
    <property type="project" value="TreeGrafter"/>
</dbReference>
<evidence type="ECO:0000313" key="13">
    <source>
        <dbReference type="EMBL" id="EDK40373.2"/>
    </source>
</evidence>
<organism evidence="13 14">
    <name type="scientific">Meyerozyma guilliermondii (strain ATCC 6260 / CBS 566 / DSM 6381 / JCM 1539 / NBRC 10279 / NRRL Y-324)</name>
    <name type="common">Yeast</name>
    <name type="synonym">Candida guilliermondii</name>
    <dbReference type="NCBI Taxonomy" id="294746"/>
    <lineage>
        <taxon>Eukaryota</taxon>
        <taxon>Fungi</taxon>
        <taxon>Dikarya</taxon>
        <taxon>Ascomycota</taxon>
        <taxon>Saccharomycotina</taxon>
        <taxon>Pichiomycetes</taxon>
        <taxon>Debaryomycetaceae</taxon>
        <taxon>Meyerozyma</taxon>
    </lineage>
</organism>
<protein>
    <recommendedName>
        <fullName evidence="11">Palmitoyltransferase</fullName>
        <ecNumber evidence="11">2.3.1.225</ecNumber>
    </recommendedName>
</protein>
<keyword evidence="2 11" id="KW-0808">Transferase</keyword>
<feature type="transmembrane region" description="Helical" evidence="11">
    <location>
        <begin position="114"/>
        <end position="134"/>
    </location>
</feature>
<keyword evidence="4 11" id="KW-1133">Transmembrane helix</keyword>